<dbReference type="EMBL" id="CCXS01000001">
    <property type="protein sequence ID" value="CEG21542.1"/>
    <property type="molecule type" value="Genomic_DNA"/>
</dbReference>
<dbReference type="Proteomes" id="UP000043699">
    <property type="component" value="Unassembled WGS sequence"/>
</dbReference>
<organism evidence="2 3">
    <name type="scientific">Planococcus massiliensis</name>
    <dbReference type="NCBI Taxonomy" id="1499687"/>
    <lineage>
        <taxon>Bacteria</taxon>
        <taxon>Bacillati</taxon>
        <taxon>Bacillota</taxon>
        <taxon>Bacilli</taxon>
        <taxon>Bacillales</taxon>
        <taxon>Caryophanaceae</taxon>
        <taxon>Planococcus</taxon>
    </lineage>
</organism>
<name>A0A098EIA8_9BACL</name>
<reference evidence="2 3" key="1">
    <citation type="submission" date="2014-09" db="EMBL/GenBank/DDBJ databases">
        <authorList>
            <person name="Urmite Genomes Urmite Genomes"/>
        </authorList>
    </citation>
    <scope>NUCLEOTIDE SEQUENCE [LARGE SCALE GENOMIC DNA]</scope>
    <source>
        <strain evidence="2 3">ES2</strain>
    </source>
</reference>
<evidence type="ECO:0000313" key="2">
    <source>
        <dbReference type="EMBL" id="CEG21542.1"/>
    </source>
</evidence>
<feature type="transmembrane region" description="Helical" evidence="1">
    <location>
        <begin position="204"/>
        <end position="224"/>
    </location>
</feature>
<keyword evidence="1" id="KW-0812">Transmembrane</keyword>
<keyword evidence="1" id="KW-0472">Membrane</keyword>
<protein>
    <submittedName>
        <fullName evidence="2">ABC-2 family transporter protein</fullName>
    </submittedName>
</protein>
<feature type="transmembrane region" description="Helical" evidence="1">
    <location>
        <begin position="53"/>
        <end position="78"/>
    </location>
</feature>
<evidence type="ECO:0000313" key="3">
    <source>
        <dbReference type="Proteomes" id="UP000043699"/>
    </source>
</evidence>
<sequence>MIAIGKREFISMFKSVKSIIIIAILLLTSYYSAKFSGVLASGIALTEKEMADIHTVGLLILLFIFGQLFVMGLSHDSINKESHERTMRFLVTRTSRLQILLGKFAGAWLFWFTCLVISFLLIAIFALKFDFFIFSQVMALLTFQIALTILLSVAIPKPSATMFLGILIGLLFPALGAWLVFMDNPWVSWLKFVSPYYYLVEDTYQFLIIFGLAGLLLAAAALIFNRREF</sequence>
<keyword evidence="3" id="KW-1185">Reference proteome</keyword>
<gene>
    <name evidence="2" type="ORF">BN1080_00453</name>
</gene>
<dbReference type="AlphaFoldDB" id="A0A098EIA8"/>
<dbReference type="STRING" id="1499687.BN1080_00453"/>
<dbReference type="RefSeq" id="WP_052650110.1">
    <property type="nucleotide sequence ID" value="NZ_CCXS01000001.1"/>
</dbReference>
<feature type="transmembrane region" description="Helical" evidence="1">
    <location>
        <begin position="162"/>
        <end position="181"/>
    </location>
</feature>
<accession>A0A098EIA8</accession>
<keyword evidence="1" id="KW-1133">Transmembrane helix</keyword>
<proteinExistence type="predicted"/>
<evidence type="ECO:0000256" key="1">
    <source>
        <dbReference type="SAM" id="Phobius"/>
    </source>
</evidence>
<feature type="transmembrane region" description="Helical" evidence="1">
    <location>
        <begin position="12"/>
        <end position="33"/>
    </location>
</feature>
<feature type="transmembrane region" description="Helical" evidence="1">
    <location>
        <begin position="133"/>
        <end position="155"/>
    </location>
</feature>
<dbReference type="OrthoDB" id="2580477at2"/>
<feature type="transmembrane region" description="Helical" evidence="1">
    <location>
        <begin position="99"/>
        <end position="127"/>
    </location>
</feature>